<feature type="compositionally biased region" description="Polar residues" evidence="1">
    <location>
        <begin position="80"/>
        <end position="89"/>
    </location>
</feature>
<dbReference type="Proteomes" id="UP000465112">
    <property type="component" value="Chromosome 3"/>
</dbReference>
<feature type="compositionally biased region" description="Low complexity" evidence="1">
    <location>
        <begin position="437"/>
        <end position="465"/>
    </location>
</feature>
<feature type="compositionally biased region" description="Low complexity" evidence="1">
    <location>
        <begin position="742"/>
        <end position="780"/>
    </location>
</feature>
<feature type="compositionally biased region" description="Low complexity" evidence="1">
    <location>
        <begin position="571"/>
        <end position="599"/>
    </location>
</feature>
<feature type="compositionally biased region" description="Low complexity" evidence="1">
    <location>
        <begin position="525"/>
        <end position="543"/>
    </location>
</feature>
<evidence type="ECO:0000313" key="3">
    <source>
        <dbReference type="EMBL" id="KAF1392895.1"/>
    </source>
</evidence>
<dbReference type="OrthoDB" id="8961969at2759"/>
<feature type="region of interest" description="Disordered" evidence="1">
    <location>
        <begin position="72"/>
        <end position="121"/>
    </location>
</feature>
<comment type="caution">
    <text evidence="3">The sequence shown here is derived from an EMBL/GenBank/DDBJ whole genome shotgun (WGS) entry which is preliminary data.</text>
</comment>
<proteinExistence type="predicted"/>
<dbReference type="Pfam" id="PF16000">
    <property type="entry name" value="CARMIL_C"/>
    <property type="match status" value="1"/>
</dbReference>
<feature type="compositionally biased region" description="Basic and acidic residues" evidence="1">
    <location>
        <begin position="892"/>
        <end position="925"/>
    </location>
</feature>
<feature type="domain" description="CARMIL C-terminal" evidence="2">
    <location>
        <begin position="65"/>
        <end position="208"/>
    </location>
</feature>
<feature type="region of interest" description="Disordered" evidence="1">
    <location>
        <begin position="700"/>
        <end position="943"/>
    </location>
</feature>
<feature type="region of interest" description="Disordered" evidence="1">
    <location>
        <begin position="571"/>
        <end position="613"/>
    </location>
</feature>
<accession>A0A6A5FM16</accession>
<evidence type="ECO:0000259" key="2">
    <source>
        <dbReference type="Pfam" id="PF16000"/>
    </source>
</evidence>
<feature type="compositionally biased region" description="Low complexity" evidence="1">
    <location>
        <begin position="658"/>
        <end position="671"/>
    </location>
</feature>
<dbReference type="AlphaFoldDB" id="A0A6A5FM16"/>
<feature type="region of interest" description="Disordered" evidence="1">
    <location>
        <begin position="337"/>
        <end position="543"/>
    </location>
</feature>
<feature type="compositionally biased region" description="Basic and acidic residues" evidence="1">
    <location>
        <begin position="835"/>
        <end position="849"/>
    </location>
</feature>
<dbReference type="EMBL" id="VHII01000003">
    <property type="protein sequence ID" value="KAF1392895.1"/>
    <property type="molecule type" value="Genomic_DNA"/>
</dbReference>
<sequence>MQGCRPNKCQWSLYSSISRPLLIISPSFSHGFPLGGEGAEKRRGSVVKSVSLASLAPPTSVEALHTAAARALSNGASATEPRQQSSTATACRVSPMELPLGGPALRHYTQSRPRPHRQKLNYRPSRPQETIIESDNKVLELMGRVDEGVEEFFTKRVLPTDTLNKQDEESITVHEVAPASSVPCPPPTKTLRRKLGDFFTLKKRRGLKSETSQEGRPKKASIADLIRPLREVARAEKEKDKDKVKEHDKENEKEKMKEHPSAVTGESAVQETPGAPLRGETVPPRRALREGKSQSLILLSGSATAGTTNARNTSKKQFEGQHSFEQKLHLMLQRIGVSKVQPGETQNQEGEMKKAESEGTIIDSKPEPPPTFTKPRTMSASSDTRHQIRPSVSAHESAGKPALLPKPLIKPGPPPTTSGRNTPENELAQIQEGETNTPTKLSPTAAPSTPAAPAPTTTTTPTVPTISNSVPDSTNITSTVPPSDTDICADSVNPAAAATTSTNITETDSKPSIPEANATITDYDSTFPTSLTSTTTPTEPPTTVLVTSTFSESMTPSLSVTSDATTITTPSITTSETVSAPSNESSVSTTSTNLSTKSTFPDPNGVPSIDATPAAGGDAAISVITPASSPSTSISDVPPGLSAPANSVTEACYDSTSVTSTSSVPLASSVTKTTSPPPYSSDTISTAVSPVASVTSSSPLISFALPPTTSTSSTTTTSPTSTDCVNSISASIITHPATPGPTDISVPSTSSSETDTTSTTTTSLNRADTTSTTSSATTAAICSPLMTDSDTPYTNNVSTTLTPTIDNSSATSPHLTSPTPSNGRPVQDNDLQTSPEERSSVEPAEKGTADEELAMVRNSEQTEMDESKKVGNGGEKSENENEKPTLTSDSEVIIKEVQKESVKPELDTMKSEVRMAEPASGKDDELCSDNGEMEGQKQEEVDK</sequence>
<dbReference type="InterPro" id="IPR031943">
    <property type="entry name" value="CARMIL_C"/>
</dbReference>
<evidence type="ECO:0000256" key="1">
    <source>
        <dbReference type="SAM" id="MobiDB-lite"/>
    </source>
</evidence>
<gene>
    <name evidence="3" type="ORF">PFLUV_G00032780</name>
</gene>
<evidence type="ECO:0000313" key="4">
    <source>
        <dbReference type="Proteomes" id="UP000465112"/>
    </source>
</evidence>
<reference evidence="3 4" key="1">
    <citation type="submission" date="2019-06" db="EMBL/GenBank/DDBJ databases">
        <title>A chromosome-scale genome assembly of the European perch, Perca fluviatilis.</title>
        <authorList>
            <person name="Roques C."/>
            <person name="Zahm M."/>
            <person name="Cabau C."/>
            <person name="Klopp C."/>
            <person name="Bouchez O."/>
            <person name="Donnadieu C."/>
            <person name="Kuhl H."/>
            <person name="Gislard M."/>
            <person name="Guendouz S."/>
            <person name="Journot L."/>
            <person name="Haffray P."/>
            <person name="Bestin A."/>
            <person name="Morvezen R."/>
            <person name="Feron R."/>
            <person name="Wen M."/>
            <person name="Jouanno E."/>
            <person name="Herpin A."/>
            <person name="Schartl M."/>
            <person name="Postlethwait J."/>
            <person name="Schaerlinger B."/>
            <person name="Chardard D."/>
            <person name="Lecocq T."/>
            <person name="Poncet C."/>
            <person name="Jaffrelo L."/>
            <person name="Lampietro C."/>
            <person name="Guiguen Y."/>
        </authorList>
    </citation>
    <scope>NUCLEOTIDE SEQUENCE [LARGE SCALE GENOMIC DNA]</scope>
    <source>
        <tissue evidence="3">Blood</tissue>
    </source>
</reference>
<feature type="region of interest" description="Disordered" evidence="1">
    <location>
        <begin position="658"/>
        <end position="683"/>
    </location>
</feature>
<feature type="compositionally biased region" description="Polar residues" evidence="1">
    <location>
        <begin position="786"/>
        <end position="834"/>
    </location>
</feature>
<feature type="compositionally biased region" description="Basic and acidic residues" evidence="1">
    <location>
        <begin position="227"/>
        <end position="260"/>
    </location>
</feature>
<organism evidence="3 4">
    <name type="scientific">Perca fluviatilis</name>
    <name type="common">European perch</name>
    <dbReference type="NCBI Taxonomy" id="8168"/>
    <lineage>
        <taxon>Eukaryota</taxon>
        <taxon>Metazoa</taxon>
        <taxon>Chordata</taxon>
        <taxon>Craniata</taxon>
        <taxon>Vertebrata</taxon>
        <taxon>Euteleostomi</taxon>
        <taxon>Actinopterygii</taxon>
        <taxon>Neopterygii</taxon>
        <taxon>Teleostei</taxon>
        <taxon>Neoteleostei</taxon>
        <taxon>Acanthomorphata</taxon>
        <taxon>Eupercaria</taxon>
        <taxon>Perciformes</taxon>
        <taxon>Percoidei</taxon>
        <taxon>Percidae</taxon>
        <taxon>Percinae</taxon>
        <taxon>Perca</taxon>
    </lineage>
</organism>
<feature type="compositionally biased region" description="Basic and acidic residues" evidence="1">
    <location>
        <begin position="934"/>
        <end position="943"/>
    </location>
</feature>
<feature type="compositionally biased region" description="Basic and acidic residues" evidence="1">
    <location>
        <begin position="207"/>
        <end position="217"/>
    </location>
</feature>
<feature type="compositionally biased region" description="Polar residues" evidence="1">
    <location>
        <begin position="723"/>
        <end position="732"/>
    </location>
</feature>
<feature type="compositionally biased region" description="Basic and acidic residues" evidence="1">
    <location>
        <begin position="865"/>
        <end position="883"/>
    </location>
</feature>
<name>A0A6A5FM16_PERFL</name>
<feature type="compositionally biased region" description="Polar residues" evidence="1">
    <location>
        <begin position="466"/>
        <end position="482"/>
    </location>
</feature>
<feature type="compositionally biased region" description="Low complexity" evidence="1">
    <location>
        <begin position="706"/>
        <end position="722"/>
    </location>
</feature>
<feature type="region of interest" description="Disordered" evidence="1">
    <location>
        <begin position="204"/>
        <end position="294"/>
    </location>
</feature>
<protein>
    <recommendedName>
        <fullName evidence="2">CARMIL C-terminal domain-containing protein</fullName>
    </recommendedName>
</protein>
<keyword evidence="4" id="KW-1185">Reference proteome</keyword>